<dbReference type="Gene3D" id="2.160.20.80">
    <property type="entry name" value="E3 ubiquitin-protein ligase SopA"/>
    <property type="match status" value="1"/>
</dbReference>
<dbReference type="EMBL" id="CALYLK010000111">
    <property type="protein sequence ID" value="CAH8208093.1"/>
    <property type="molecule type" value="Genomic_DNA"/>
</dbReference>
<protein>
    <recommendedName>
        <fullName evidence="3">Pentapeptide repeat-containing protein</fullName>
    </recommendedName>
</protein>
<evidence type="ECO:0000313" key="1">
    <source>
        <dbReference type="EMBL" id="CAH8208093.1"/>
    </source>
</evidence>
<keyword evidence="2" id="KW-1185">Reference proteome</keyword>
<dbReference type="InterPro" id="IPR001646">
    <property type="entry name" value="5peptide_repeat"/>
</dbReference>
<organism evidence="1 2">
    <name type="scientific">Vibrio aestuarianus</name>
    <dbReference type="NCBI Taxonomy" id="28171"/>
    <lineage>
        <taxon>Bacteria</taxon>
        <taxon>Pseudomonadati</taxon>
        <taxon>Pseudomonadota</taxon>
        <taxon>Gammaproteobacteria</taxon>
        <taxon>Vibrionales</taxon>
        <taxon>Vibrionaceae</taxon>
        <taxon>Vibrio</taxon>
    </lineage>
</organism>
<evidence type="ECO:0008006" key="3">
    <source>
        <dbReference type="Google" id="ProtNLM"/>
    </source>
</evidence>
<comment type="caution">
    <text evidence="1">The sequence shown here is derived from an EMBL/GenBank/DDBJ whole genome shotgun (WGS) entry which is preliminary data.</text>
</comment>
<dbReference type="Proteomes" id="UP001152658">
    <property type="component" value="Unassembled WGS sequence"/>
</dbReference>
<evidence type="ECO:0000313" key="2">
    <source>
        <dbReference type="Proteomes" id="UP001152658"/>
    </source>
</evidence>
<proteinExistence type="predicted"/>
<name>A0ABN8TRS5_9VIBR</name>
<accession>A0ABN8TRS5</accession>
<sequence>MKKENIDISTMAEHELEALKREDSQYLFEQTALFFKTDKPVTRSVVVAMILLNVRDFECLHLERLDLTELNLQGATFCGSVIKNCDFSCADLSNASFEYTEIKDCDFTDALFIETFMYSATFKQCDFEGVNLLYARERADGFEDNNIKVNVGFPQRAIEINVDNTIDADIASNAMLKLISYLMRQGFKNKSQLVRLCEQFIKPKLNGEISEEAYLPLFETTYDYVTQQQTNQ</sequence>
<dbReference type="SUPFAM" id="SSF141571">
    <property type="entry name" value="Pentapeptide repeat-like"/>
    <property type="match status" value="1"/>
</dbReference>
<reference evidence="1" key="1">
    <citation type="submission" date="2022-06" db="EMBL/GenBank/DDBJ databases">
        <authorList>
            <person name="Goudenege D."/>
            <person name="Le Roux F."/>
        </authorList>
    </citation>
    <scope>NUCLEOTIDE SEQUENCE</scope>
    <source>
        <strain evidence="1">12-063</strain>
    </source>
</reference>
<gene>
    <name evidence="1" type="ORF">VAE063_720004</name>
</gene>
<dbReference type="Pfam" id="PF00805">
    <property type="entry name" value="Pentapeptide"/>
    <property type="match status" value="2"/>
</dbReference>
<dbReference type="RefSeq" id="WP_168780363.1">
    <property type="nucleotide sequence ID" value="NZ_CALYLC010000044.1"/>
</dbReference>